<evidence type="ECO:0000313" key="3">
    <source>
        <dbReference type="Proteomes" id="UP000887572"/>
    </source>
</evidence>
<dbReference type="Pfam" id="PF01682">
    <property type="entry name" value="DB"/>
    <property type="match status" value="1"/>
</dbReference>
<sequence>MSQIYSFPAVSSLSVFKSQQMFFSSYPIAFLALVSVFFSFYAEAGSSQDANQKFAKCCNSFGIFSPAAVKSMCHYPPNDGKIPELGVREEISLELDKYIGCYAAHSNNTQCCYDKGVKGEMYDTCRDFCCGGPQPCPHHTNPQKDYYACISKVKEIAACNAAAWDNQK</sequence>
<keyword evidence="3" id="KW-1185">Reference proteome</keyword>
<dbReference type="Proteomes" id="UP000887572">
    <property type="component" value="Unplaced"/>
</dbReference>
<keyword evidence="1" id="KW-0472">Membrane</keyword>
<evidence type="ECO:0000313" key="4">
    <source>
        <dbReference type="WBParaSite" id="Gr19_v10_g5813.t1"/>
    </source>
</evidence>
<accession>A0A914I0S5</accession>
<dbReference type="InterPro" id="IPR002602">
    <property type="entry name" value="DB"/>
</dbReference>
<reference evidence="4" key="1">
    <citation type="submission" date="2022-11" db="UniProtKB">
        <authorList>
            <consortium name="WormBaseParasite"/>
        </authorList>
    </citation>
    <scope>IDENTIFICATION</scope>
</reference>
<evidence type="ECO:0000259" key="2">
    <source>
        <dbReference type="Pfam" id="PF01682"/>
    </source>
</evidence>
<proteinExistence type="predicted"/>
<keyword evidence="1" id="KW-1133">Transmembrane helix</keyword>
<dbReference type="WBParaSite" id="Gr19_v10_g5813.t1">
    <property type="protein sequence ID" value="Gr19_v10_g5813.t1"/>
    <property type="gene ID" value="Gr19_v10_g5813"/>
</dbReference>
<feature type="domain" description="Domain of unknown function DB" evidence="2">
    <location>
        <begin position="57"/>
        <end position="159"/>
    </location>
</feature>
<evidence type="ECO:0000256" key="1">
    <source>
        <dbReference type="SAM" id="Phobius"/>
    </source>
</evidence>
<feature type="transmembrane region" description="Helical" evidence="1">
    <location>
        <begin position="21"/>
        <end position="42"/>
    </location>
</feature>
<protein>
    <recommendedName>
        <fullName evidence="2">Domain of unknown function DB domain-containing protein</fullName>
    </recommendedName>
</protein>
<keyword evidence="1" id="KW-0812">Transmembrane</keyword>
<dbReference type="AlphaFoldDB" id="A0A914I0S5"/>
<name>A0A914I0S5_GLORO</name>
<organism evidence="3 4">
    <name type="scientific">Globodera rostochiensis</name>
    <name type="common">Golden nematode worm</name>
    <name type="synonym">Heterodera rostochiensis</name>
    <dbReference type="NCBI Taxonomy" id="31243"/>
    <lineage>
        <taxon>Eukaryota</taxon>
        <taxon>Metazoa</taxon>
        <taxon>Ecdysozoa</taxon>
        <taxon>Nematoda</taxon>
        <taxon>Chromadorea</taxon>
        <taxon>Rhabditida</taxon>
        <taxon>Tylenchina</taxon>
        <taxon>Tylenchomorpha</taxon>
        <taxon>Tylenchoidea</taxon>
        <taxon>Heteroderidae</taxon>
        <taxon>Heteroderinae</taxon>
        <taxon>Globodera</taxon>
    </lineage>
</organism>